<protein>
    <submittedName>
        <fullName evidence="2">Unannotated protein</fullName>
    </submittedName>
</protein>
<reference evidence="2" key="1">
    <citation type="submission" date="2020-05" db="EMBL/GenBank/DDBJ databases">
        <authorList>
            <person name="Chiriac C."/>
            <person name="Salcher M."/>
            <person name="Ghai R."/>
            <person name="Kavagutti S V."/>
        </authorList>
    </citation>
    <scope>NUCLEOTIDE SEQUENCE</scope>
</reference>
<sequence>MLRPLLPGVELTPRLVAPARHDDRADMLRLEDPKRRIDEVRGEVDKLEVEAQVRLVAAESAHGLGVGHLRNLADLDVEDPLPEGADDGLAHLDHVGLLDEGHLDVELGELRLTIRAEVLVAVAPGNLEVPLHAGHHEQLLEELRRLGQRIPVARLQAYRHQEVARTFRGRSGEGRRLDLDEIALEQHVSGDLVHLGAHAQGIARRLPTQVEVAVPEADLVADRDSIVDGERQRCGHRENLDLGRHHLDRTGRQFGVLVAGRPGRDCPNDAQAVLVAQAVSDLGVVNDHLDDAARIAQVEEGDAPMVSSARHPPGEGYRAPGID</sequence>
<dbReference type="AlphaFoldDB" id="A0A6J7DHP3"/>
<feature type="region of interest" description="Disordered" evidence="1">
    <location>
        <begin position="300"/>
        <end position="323"/>
    </location>
</feature>
<gene>
    <name evidence="2" type="ORF">UFOPK3402_00635</name>
</gene>
<proteinExistence type="predicted"/>
<name>A0A6J7DHP3_9ZZZZ</name>
<evidence type="ECO:0000256" key="1">
    <source>
        <dbReference type="SAM" id="MobiDB-lite"/>
    </source>
</evidence>
<organism evidence="2">
    <name type="scientific">freshwater metagenome</name>
    <dbReference type="NCBI Taxonomy" id="449393"/>
    <lineage>
        <taxon>unclassified sequences</taxon>
        <taxon>metagenomes</taxon>
        <taxon>ecological metagenomes</taxon>
    </lineage>
</organism>
<dbReference type="EMBL" id="CAFBLS010000059">
    <property type="protein sequence ID" value="CAB4869921.1"/>
    <property type="molecule type" value="Genomic_DNA"/>
</dbReference>
<evidence type="ECO:0000313" key="2">
    <source>
        <dbReference type="EMBL" id="CAB4869921.1"/>
    </source>
</evidence>
<accession>A0A6J7DHP3</accession>